<sequence length="185" mass="21874">MIGKFSLKMLCKFFTAIKMSATQGFTFPLNVWDNIVKNLDYDSWINLMYTCKFFYYDYGMISVKKLDIFQFIRKPEDDPLIITPWMDNLLLTTKDKIIQKIFVREKLYIRTQYPLTNILPKIIKCNLIVLKIDFYNLTWNEYSLLTEGGGIKHLSLDGSEIQYSNNDRVLLEDIMSRIPNAEYIS</sequence>
<evidence type="ECO:0000313" key="2">
    <source>
        <dbReference type="Proteomes" id="UP000887578"/>
    </source>
</evidence>
<dbReference type="AlphaFoldDB" id="A0A914PLT6"/>
<keyword evidence="2" id="KW-1185">Reference proteome</keyword>
<dbReference type="WBParaSite" id="PDA_v2.g15739.t1">
    <property type="protein sequence ID" value="PDA_v2.g15739.t1"/>
    <property type="gene ID" value="PDA_v2.g15739"/>
</dbReference>
<dbReference type="Proteomes" id="UP000887578">
    <property type="component" value="Unplaced"/>
</dbReference>
<dbReference type="Pfam" id="PF00646">
    <property type="entry name" value="F-box"/>
    <property type="match status" value="1"/>
</dbReference>
<evidence type="ECO:0000259" key="1">
    <source>
        <dbReference type="Pfam" id="PF00646"/>
    </source>
</evidence>
<evidence type="ECO:0000313" key="3">
    <source>
        <dbReference type="WBParaSite" id="PDA_v2.g15739.t1"/>
    </source>
</evidence>
<dbReference type="InterPro" id="IPR001810">
    <property type="entry name" value="F-box_dom"/>
</dbReference>
<organism evidence="2 3">
    <name type="scientific">Panagrolaimus davidi</name>
    <dbReference type="NCBI Taxonomy" id="227884"/>
    <lineage>
        <taxon>Eukaryota</taxon>
        <taxon>Metazoa</taxon>
        <taxon>Ecdysozoa</taxon>
        <taxon>Nematoda</taxon>
        <taxon>Chromadorea</taxon>
        <taxon>Rhabditida</taxon>
        <taxon>Tylenchina</taxon>
        <taxon>Panagrolaimomorpha</taxon>
        <taxon>Panagrolaimoidea</taxon>
        <taxon>Panagrolaimidae</taxon>
        <taxon>Panagrolaimus</taxon>
    </lineage>
</organism>
<accession>A0A914PLT6</accession>
<reference evidence="3" key="1">
    <citation type="submission" date="2022-11" db="UniProtKB">
        <authorList>
            <consortium name="WormBaseParasite"/>
        </authorList>
    </citation>
    <scope>IDENTIFICATION</scope>
</reference>
<name>A0A914PLT6_9BILA</name>
<feature type="domain" description="F-box" evidence="1">
    <location>
        <begin position="27"/>
        <end position="55"/>
    </location>
</feature>
<protein>
    <submittedName>
        <fullName evidence="3">F-box domain-containing protein</fullName>
    </submittedName>
</protein>
<proteinExistence type="predicted"/>